<dbReference type="Proteomes" id="UP000030755">
    <property type="component" value="Unassembled WGS sequence"/>
</dbReference>
<reference evidence="6 7" key="1">
    <citation type="journal article" date="2013" name="Curr. Biol.">
        <title>Shared signatures of parasitism and phylogenomics unite Cryptomycota and microsporidia.</title>
        <authorList>
            <person name="James T.Y."/>
            <person name="Pelin A."/>
            <person name="Bonen L."/>
            <person name="Ahrendt S."/>
            <person name="Sain D."/>
            <person name="Corradi N."/>
            <person name="Stajich J.E."/>
        </authorList>
    </citation>
    <scope>NUCLEOTIDE SEQUENCE [LARGE SCALE GENOMIC DNA]</scope>
    <source>
        <strain evidence="6 7">CSF55</strain>
    </source>
</reference>
<dbReference type="Pfam" id="PF22794">
    <property type="entry name" value="jr-ZPR1"/>
    <property type="match status" value="1"/>
</dbReference>
<organism evidence="6 7">
    <name type="scientific">Rozella allomycis (strain CSF55)</name>
    <dbReference type="NCBI Taxonomy" id="988480"/>
    <lineage>
        <taxon>Eukaryota</taxon>
        <taxon>Fungi</taxon>
        <taxon>Fungi incertae sedis</taxon>
        <taxon>Cryptomycota</taxon>
        <taxon>Cryptomycota incertae sedis</taxon>
        <taxon>Rozella</taxon>
    </lineage>
</organism>
<dbReference type="InterPro" id="IPR042452">
    <property type="entry name" value="ZPR1_Znf1/2"/>
</dbReference>
<dbReference type="HOGENOM" id="CLU_1390936_0_0_1"/>
<dbReference type="PANTHER" id="PTHR10876:SF0">
    <property type="entry name" value="ZINC FINGER PROTEIN ZPR1"/>
    <property type="match status" value="1"/>
</dbReference>
<dbReference type="AlphaFoldDB" id="A0A075B1F4"/>
<protein>
    <submittedName>
        <fullName evidence="6">Zinc finger, ZPR1-type domain-containing protein</fullName>
    </submittedName>
</protein>
<dbReference type="EMBL" id="KE560910">
    <property type="protein sequence ID" value="EPZ34801.1"/>
    <property type="molecule type" value="Genomic_DNA"/>
</dbReference>
<evidence type="ECO:0000256" key="1">
    <source>
        <dbReference type="ARBA" id="ARBA00008354"/>
    </source>
</evidence>
<dbReference type="InterPro" id="IPR004457">
    <property type="entry name" value="Znf_ZPR1"/>
</dbReference>
<keyword evidence="3" id="KW-0863">Zinc-finger</keyword>
<dbReference type="InterPro" id="IPR042451">
    <property type="entry name" value="ZPR1_A/B_dom"/>
</dbReference>
<dbReference type="GO" id="GO:0008270">
    <property type="term" value="F:zinc ion binding"/>
    <property type="evidence" value="ECO:0007669"/>
    <property type="project" value="UniProtKB-KW"/>
</dbReference>
<proteinExistence type="inferred from homology"/>
<keyword evidence="7" id="KW-1185">Reference proteome</keyword>
<evidence type="ECO:0000256" key="4">
    <source>
        <dbReference type="ARBA" id="ARBA00022833"/>
    </source>
</evidence>
<evidence type="ECO:0000313" key="7">
    <source>
        <dbReference type="Proteomes" id="UP000030755"/>
    </source>
</evidence>
<accession>A0A075B1F4</accession>
<dbReference type="OrthoDB" id="308464at2759"/>
<keyword evidence="2" id="KW-0479">Metal-binding</keyword>
<comment type="similarity">
    <text evidence="1">Belongs to the ZPR1 family.</text>
</comment>
<evidence type="ECO:0000256" key="2">
    <source>
        <dbReference type="ARBA" id="ARBA00022723"/>
    </source>
</evidence>
<evidence type="ECO:0000313" key="6">
    <source>
        <dbReference type="EMBL" id="EPZ34801.1"/>
    </source>
</evidence>
<dbReference type="Pfam" id="PF03367">
    <property type="entry name" value="Zn_ribbon_ZPR1"/>
    <property type="match status" value="1"/>
</dbReference>
<sequence length="198" mass="22125">MTQTEEIEQNTFTFSNEENLATECNQCGILGTSNVFNTEIPGFKSITVIAFECEFCGYKRNEVPPAPESDMRSNGCKINSDFERRIVLSEQASLSIDAADLEIPPTTKFGVYNTVGGFIQRAIEDLEFNQPQRQKEPEFHSAISMVIQKLSKLLELNEPFEIQIEDPTGNSFIENLKYPSEDANLTAESVGGLEIPIN</sequence>
<dbReference type="GO" id="GO:0005634">
    <property type="term" value="C:nucleus"/>
    <property type="evidence" value="ECO:0007669"/>
    <property type="project" value="TreeGrafter"/>
</dbReference>
<dbReference type="Gene3D" id="2.20.25.420">
    <property type="entry name" value="ZPR1, zinc finger domain"/>
    <property type="match status" value="1"/>
</dbReference>
<keyword evidence="4" id="KW-0862">Zinc</keyword>
<dbReference type="InterPro" id="IPR056180">
    <property type="entry name" value="ZPR1_jr_dom"/>
</dbReference>
<name>A0A075B1F4_ROZAC</name>
<dbReference type="STRING" id="988480.A0A075B1F4"/>
<dbReference type="SMART" id="SM00709">
    <property type="entry name" value="Zpr1"/>
    <property type="match status" value="1"/>
</dbReference>
<evidence type="ECO:0000259" key="5">
    <source>
        <dbReference type="SMART" id="SM00709"/>
    </source>
</evidence>
<feature type="domain" description="Zinc finger ZPR1-type" evidence="5">
    <location>
        <begin position="22"/>
        <end position="175"/>
    </location>
</feature>
<evidence type="ECO:0000256" key="3">
    <source>
        <dbReference type="ARBA" id="ARBA00022771"/>
    </source>
</evidence>
<gene>
    <name evidence="6" type="ORF">O9G_005238</name>
</gene>
<dbReference type="InterPro" id="IPR040141">
    <property type="entry name" value="ZPR1"/>
</dbReference>
<dbReference type="Gene3D" id="2.60.120.1040">
    <property type="entry name" value="ZPR1, A/B domain"/>
    <property type="match status" value="1"/>
</dbReference>
<dbReference type="PANTHER" id="PTHR10876">
    <property type="entry name" value="ZINC FINGER PROTEIN ZPR1"/>
    <property type="match status" value="1"/>
</dbReference>